<sequence length="498" mass="56542">MLRNRECGLYLNRAPGVGEKSPVLNPWSRLQNLIPMIENSLCPNLSTLIHFEEHKTQLTFAFWFFITIIAKIGFHRFETLSEIYLKPDWFFHFFLPPIALEAGYFMPNTEFFKNIGTIITYAVIGTLWNTVAIGLTLYAFNNYFDCDLSPISIFLFATLISAVDPVAVICVFEKIHVNQTLYICVFGESLLNDAVTIVNLQWNDYFIGLLSFFCVSIGGILVGGLWAVLTGIVTKLSQDVDLWDFPEFWQQSLLTISYFMKTLSSSCEAVIFVFLGLSAVTAVVNHHRDFDFAFILITLAACFVYRFIGVGVLTYLVNKRRTERIGFVDQFIMGYGGIRGAVCYGLVMSLDPKTVTCRDLLSNTTIIVILFTVFVQGGSIGKLATYLNVRLAKEYKGTLFEKLNDRAFRHSMGAFECIVGRRGNYWLKVKVDRINDKYVKPVIMAKYNQTGMSIINFNQELETNEAVEYVKKHGTIAGMQMPLSDRDSYYVKSQTQSV</sequence>
<dbReference type="GO" id="GO:0005886">
    <property type="term" value="C:plasma membrane"/>
    <property type="evidence" value="ECO:0007669"/>
    <property type="project" value="TreeGrafter"/>
</dbReference>
<feature type="domain" description="Cation/H+ exchanger transmembrane" evidence="10">
    <location>
        <begin position="69"/>
        <end position="238"/>
    </location>
</feature>
<feature type="domain" description="Cation/H+ exchanger transmembrane" evidence="10">
    <location>
        <begin position="256"/>
        <end position="383"/>
    </location>
</feature>
<keyword evidence="2" id="KW-0813">Transport</keyword>
<dbReference type="GO" id="GO:0098719">
    <property type="term" value="P:sodium ion import across plasma membrane"/>
    <property type="evidence" value="ECO:0007669"/>
    <property type="project" value="TreeGrafter"/>
</dbReference>
<dbReference type="Pfam" id="PF00999">
    <property type="entry name" value="Na_H_Exchanger"/>
    <property type="match status" value="2"/>
</dbReference>
<dbReference type="PANTHER" id="PTHR10110">
    <property type="entry name" value="SODIUM/HYDROGEN EXCHANGER"/>
    <property type="match status" value="1"/>
</dbReference>
<feature type="transmembrane region" description="Helical" evidence="9">
    <location>
        <begin position="367"/>
        <end position="389"/>
    </location>
</feature>
<keyword evidence="6" id="KW-0406">Ion transport</keyword>
<feature type="transmembrane region" description="Helical" evidence="9">
    <location>
        <begin position="118"/>
        <end position="139"/>
    </location>
</feature>
<proteinExistence type="predicted"/>
<evidence type="ECO:0000313" key="11">
    <source>
        <dbReference type="Proteomes" id="UP000050741"/>
    </source>
</evidence>
<dbReference type="InterPro" id="IPR006153">
    <property type="entry name" value="Cation/H_exchanger_TM"/>
</dbReference>
<keyword evidence="3 9" id="KW-0812">Transmembrane</keyword>
<dbReference type="WBParaSite" id="GPLIN_000014400">
    <property type="protein sequence ID" value="GPLIN_000014400"/>
    <property type="gene ID" value="GPLIN_000014400"/>
</dbReference>
<dbReference type="PRINTS" id="PR01084">
    <property type="entry name" value="NAHEXCHNGR"/>
</dbReference>
<evidence type="ECO:0000313" key="12">
    <source>
        <dbReference type="WBParaSite" id="GPLIN_000014400"/>
    </source>
</evidence>
<feature type="transmembrane region" description="Helical" evidence="9">
    <location>
        <begin position="181"/>
        <end position="200"/>
    </location>
</feature>
<dbReference type="PANTHER" id="PTHR10110:SF125">
    <property type="entry name" value="SODIUM_HYDROGEN EXCHANGER"/>
    <property type="match status" value="1"/>
</dbReference>
<feature type="transmembrane region" description="Helical" evidence="9">
    <location>
        <begin position="269"/>
        <end position="286"/>
    </location>
</feature>
<dbReference type="InterPro" id="IPR018422">
    <property type="entry name" value="Cation/H_exchanger_CPA1"/>
</dbReference>
<feature type="transmembrane region" description="Helical" evidence="9">
    <location>
        <begin position="151"/>
        <end position="172"/>
    </location>
</feature>
<feature type="transmembrane region" description="Helical" evidence="9">
    <location>
        <begin position="206"/>
        <end position="229"/>
    </location>
</feature>
<evidence type="ECO:0000256" key="7">
    <source>
        <dbReference type="ARBA" id="ARBA00023136"/>
    </source>
</evidence>
<evidence type="ECO:0000256" key="1">
    <source>
        <dbReference type="ARBA" id="ARBA00004141"/>
    </source>
</evidence>
<evidence type="ECO:0000256" key="9">
    <source>
        <dbReference type="SAM" id="Phobius"/>
    </source>
</evidence>
<dbReference type="GO" id="GO:0051453">
    <property type="term" value="P:regulation of intracellular pH"/>
    <property type="evidence" value="ECO:0007669"/>
    <property type="project" value="TreeGrafter"/>
</dbReference>
<dbReference type="GO" id="GO:0015386">
    <property type="term" value="F:potassium:proton antiporter activity"/>
    <property type="evidence" value="ECO:0007669"/>
    <property type="project" value="TreeGrafter"/>
</dbReference>
<evidence type="ECO:0000256" key="6">
    <source>
        <dbReference type="ARBA" id="ARBA00023065"/>
    </source>
</evidence>
<evidence type="ECO:0000256" key="3">
    <source>
        <dbReference type="ARBA" id="ARBA00022692"/>
    </source>
</evidence>
<keyword evidence="5" id="KW-0915">Sodium</keyword>
<feature type="transmembrane region" description="Helical" evidence="9">
    <location>
        <begin position="58"/>
        <end position="77"/>
    </location>
</feature>
<evidence type="ECO:0000256" key="4">
    <source>
        <dbReference type="ARBA" id="ARBA00022989"/>
    </source>
</evidence>
<evidence type="ECO:0000256" key="8">
    <source>
        <dbReference type="ARBA" id="ARBA00023201"/>
    </source>
</evidence>
<name>A0A183BHR6_GLOPA</name>
<organism evidence="11 12">
    <name type="scientific">Globodera pallida</name>
    <name type="common">Potato cyst nematode worm</name>
    <name type="synonym">Heterodera pallida</name>
    <dbReference type="NCBI Taxonomy" id="36090"/>
    <lineage>
        <taxon>Eukaryota</taxon>
        <taxon>Metazoa</taxon>
        <taxon>Ecdysozoa</taxon>
        <taxon>Nematoda</taxon>
        <taxon>Chromadorea</taxon>
        <taxon>Rhabditida</taxon>
        <taxon>Tylenchina</taxon>
        <taxon>Tylenchomorpha</taxon>
        <taxon>Tylenchoidea</taxon>
        <taxon>Heteroderidae</taxon>
        <taxon>Heteroderinae</taxon>
        <taxon>Globodera</taxon>
    </lineage>
</organism>
<accession>A0A183BHR6</accession>
<evidence type="ECO:0000256" key="5">
    <source>
        <dbReference type="ARBA" id="ARBA00023053"/>
    </source>
</evidence>
<keyword evidence="11" id="KW-1185">Reference proteome</keyword>
<comment type="subcellular location">
    <subcellularLocation>
        <location evidence="1">Membrane</location>
        <topology evidence="1">Multi-pass membrane protein</topology>
    </subcellularLocation>
</comment>
<dbReference type="Proteomes" id="UP000050741">
    <property type="component" value="Unassembled WGS sequence"/>
</dbReference>
<protein>
    <submittedName>
        <fullName evidence="12">Sodium/hydrogen exchanger</fullName>
    </submittedName>
</protein>
<feature type="transmembrane region" description="Helical" evidence="9">
    <location>
        <begin position="89"/>
        <end position="106"/>
    </location>
</feature>
<dbReference type="InterPro" id="IPR004709">
    <property type="entry name" value="NaH_exchanger"/>
</dbReference>
<dbReference type="GO" id="GO:0015385">
    <property type="term" value="F:sodium:proton antiporter activity"/>
    <property type="evidence" value="ECO:0007669"/>
    <property type="project" value="InterPro"/>
</dbReference>
<keyword evidence="8" id="KW-0739">Sodium transport</keyword>
<reference evidence="12" key="3">
    <citation type="submission" date="2016-06" db="UniProtKB">
        <authorList>
            <consortium name="WormBaseParasite"/>
        </authorList>
    </citation>
    <scope>IDENTIFICATION</scope>
</reference>
<keyword evidence="4 9" id="KW-1133">Transmembrane helix</keyword>
<evidence type="ECO:0000259" key="10">
    <source>
        <dbReference type="Pfam" id="PF00999"/>
    </source>
</evidence>
<feature type="transmembrane region" description="Helical" evidence="9">
    <location>
        <begin position="292"/>
        <end position="315"/>
    </location>
</feature>
<dbReference type="Gene3D" id="6.10.140.1330">
    <property type="match status" value="1"/>
</dbReference>
<evidence type="ECO:0000256" key="2">
    <source>
        <dbReference type="ARBA" id="ARBA00022448"/>
    </source>
</evidence>
<dbReference type="AlphaFoldDB" id="A0A183BHR6"/>
<reference evidence="11" key="1">
    <citation type="submission" date="2013-12" db="EMBL/GenBank/DDBJ databases">
        <authorList>
            <person name="Aslett M."/>
        </authorList>
    </citation>
    <scope>NUCLEOTIDE SEQUENCE [LARGE SCALE GENOMIC DNA]</scope>
    <source>
        <strain evidence="11">Lindley</strain>
    </source>
</reference>
<feature type="transmembrane region" description="Helical" evidence="9">
    <location>
        <begin position="327"/>
        <end position="347"/>
    </location>
</feature>
<keyword evidence="7 9" id="KW-0472">Membrane</keyword>
<reference evidence="11" key="2">
    <citation type="submission" date="2014-05" db="EMBL/GenBank/DDBJ databases">
        <title>The genome and life-stage specific transcriptomes of Globodera pallida elucidate key aspects of plant parasitism by a cyst nematode.</title>
        <authorList>
            <person name="Cotton J.A."/>
            <person name="Lilley C.J."/>
            <person name="Jones L.M."/>
            <person name="Kikuchi T."/>
            <person name="Reid A.J."/>
            <person name="Thorpe P."/>
            <person name="Tsai I.J."/>
            <person name="Beasley H."/>
            <person name="Blok V."/>
            <person name="Cock P.J.A."/>
            <person name="Van den Akker S.E."/>
            <person name="Holroyd N."/>
            <person name="Hunt M."/>
            <person name="Mantelin S."/>
            <person name="Naghra H."/>
            <person name="Pain A."/>
            <person name="Palomares-Rius J.E."/>
            <person name="Zarowiecki M."/>
            <person name="Berriman M."/>
            <person name="Jones J.T."/>
            <person name="Urwin P.E."/>
        </authorList>
    </citation>
    <scope>NUCLEOTIDE SEQUENCE [LARGE SCALE GENOMIC DNA]</scope>
    <source>
        <strain evidence="11">Lindley</strain>
    </source>
</reference>